<dbReference type="Proteomes" id="UP000315295">
    <property type="component" value="Unassembled WGS sequence"/>
</dbReference>
<evidence type="ECO:0000313" key="2">
    <source>
        <dbReference type="Proteomes" id="UP000315295"/>
    </source>
</evidence>
<evidence type="ECO:0000313" key="1">
    <source>
        <dbReference type="EMBL" id="TQD95406.1"/>
    </source>
</evidence>
<accession>A0A540M9M6</accession>
<gene>
    <name evidence="1" type="ORF">C1H46_018964</name>
</gene>
<protein>
    <submittedName>
        <fullName evidence="1">Uncharacterized protein</fullName>
    </submittedName>
</protein>
<dbReference type="AlphaFoldDB" id="A0A540M9M6"/>
<organism evidence="1 2">
    <name type="scientific">Malus baccata</name>
    <name type="common">Siberian crab apple</name>
    <name type="synonym">Pyrus baccata</name>
    <dbReference type="NCBI Taxonomy" id="106549"/>
    <lineage>
        <taxon>Eukaryota</taxon>
        <taxon>Viridiplantae</taxon>
        <taxon>Streptophyta</taxon>
        <taxon>Embryophyta</taxon>
        <taxon>Tracheophyta</taxon>
        <taxon>Spermatophyta</taxon>
        <taxon>Magnoliopsida</taxon>
        <taxon>eudicotyledons</taxon>
        <taxon>Gunneridae</taxon>
        <taxon>Pentapetalae</taxon>
        <taxon>rosids</taxon>
        <taxon>fabids</taxon>
        <taxon>Rosales</taxon>
        <taxon>Rosaceae</taxon>
        <taxon>Amygdaloideae</taxon>
        <taxon>Maleae</taxon>
        <taxon>Malus</taxon>
    </lineage>
</organism>
<reference evidence="1 2" key="1">
    <citation type="journal article" date="2019" name="G3 (Bethesda)">
        <title>Sequencing of a Wild Apple (Malus baccata) Genome Unravels the Differences Between Cultivated and Wild Apple Species Regarding Disease Resistance and Cold Tolerance.</title>
        <authorList>
            <person name="Chen X."/>
        </authorList>
    </citation>
    <scope>NUCLEOTIDE SEQUENCE [LARGE SCALE GENOMIC DNA]</scope>
    <source>
        <strain evidence="2">cv. Shandingzi</strain>
        <tissue evidence="1">Leaves</tissue>
    </source>
</reference>
<comment type="caution">
    <text evidence="1">The sequence shown here is derived from an EMBL/GenBank/DDBJ whole genome shotgun (WGS) entry which is preliminary data.</text>
</comment>
<proteinExistence type="predicted"/>
<keyword evidence="2" id="KW-1185">Reference proteome</keyword>
<sequence length="93" mass="10498">MPVQGGNGIKRSLDELVAACLSYDFSEPPRLINRLDRDGGILISHYCRFHMARATLLLAKSIRYRSKLNSGDDICLQFYPLVKQAAFHCSQLL</sequence>
<name>A0A540M9M6_MALBA</name>
<dbReference type="EMBL" id="VIEB01000315">
    <property type="protein sequence ID" value="TQD95406.1"/>
    <property type="molecule type" value="Genomic_DNA"/>
</dbReference>
<dbReference type="STRING" id="106549.A0A540M9M6"/>